<evidence type="ECO:0000259" key="15">
    <source>
        <dbReference type="Pfam" id="PF21171"/>
    </source>
</evidence>
<dbReference type="GO" id="GO:0000288">
    <property type="term" value="P:nuclear-transcribed mRNA catabolic process, deadenylation-dependent decay"/>
    <property type="evidence" value="ECO:0007669"/>
    <property type="project" value="TreeGrafter"/>
</dbReference>
<dbReference type="InterPro" id="IPR050410">
    <property type="entry name" value="CCR4/nocturin_mRNA_transcr"/>
</dbReference>
<reference evidence="16" key="1">
    <citation type="journal article" date="2014" name="PLoS ONE">
        <title>Transcriptome-Based Identification of ABC Transporters in the Western Tarnished Plant Bug Lygus hesperus.</title>
        <authorList>
            <person name="Hull J.J."/>
            <person name="Chaney K."/>
            <person name="Geib S.M."/>
            <person name="Fabrick J.A."/>
            <person name="Brent C.S."/>
            <person name="Walsh D."/>
            <person name="Lavine L.C."/>
        </authorList>
    </citation>
    <scope>NUCLEOTIDE SEQUENCE</scope>
</reference>
<comment type="cofactor">
    <cofactor evidence="1">
        <name>Mg(2+)</name>
        <dbReference type="ChEBI" id="CHEBI:18420"/>
    </cofactor>
</comment>
<feature type="domain" description="2',5'-phosphodiesterase 12-like N-terminal" evidence="15">
    <location>
        <begin position="161"/>
        <end position="249"/>
    </location>
</feature>
<keyword evidence="6" id="KW-0479">Metal-binding</keyword>
<evidence type="ECO:0000256" key="12">
    <source>
        <dbReference type="ARBA" id="ARBA00072755"/>
    </source>
</evidence>
<dbReference type="Pfam" id="PF21171">
    <property type="entry name" value="PDE12-like_N"/>
    <property type="match status" value="1"/>
</dbReference>
<dbReference type="AlphaFoldDB" id="A0A0A9W3R3"/>
<keyword evidence="10" id="KW-0809">Transit peptide</keyword>
<dbReference type="GO" id="GO:0006397">
    <property type="term" value="P:mRNA processing"/>
    <property type="evidence" value="ECO:0007669"/>
    <property type="project" value="UniProtKB-KW"/>
</dbReference>
<evidence type="ECO:0000256" key="10">
    <source>
        <dbReference type="ARBA" id="ARBA00022946"/>
    </source>
</evidence>
<evidence type="ECO:0000256" key="7">
    <source>
        <dbReference type="ARBA" id="ARBA00022801"/>
    </source>
</evidence>
<proteinExistence type="predicted"/>
<accession>A0A0A9W3R3</accession>
<sequence length="597" mass="68518">MLRRFVDFRAKLAQYCKLLTQPTTDMPVNVKERQITMRREPKGEMFEMHFRVFVPQLQLAREFNFKRRANETLETLLARMKTNMEKAFGRKLKKTKNKLAIEKGSPQEEKFVQITADIRKDGKVVPHDLTCEQLFFNKKFEPNNIEFLLCGIPFTIAVNVPYIRSIALPNVAMTDLPVYPLKFVMKFGAKENSKFKWYLSDDNGGWSYIGDGFSYYPKNEEVGKQLKIECTPSNGKVNGDTMSAATVNPIQPSPSPIPYRRRHEYTKSELVYPTFRVVSYNILADRYAETEAANNELFPYCPDYARAWPYRRAMIVDELMGYKADIVCLQEVDTKAFEYDLSVFLKSRFKGVFNKKYTVDEGIATFFNRDRYKLLSNHTCYLGVEVDQNSIFADIWDKIKDNKELSERLRGLGTVAQAIVLADEGYPEKITIVGNTHLFFHPDADHIRLLQGGMFAKFLVQVVEKVRTDKPSSSVSLVICGDLNSVPSCGIYSLFTQGVAPADLQDWKSKEGEHVVGLELRQPFDISSAYGTPKYTNYTAEFKDCLDYVYYQKDKLKVTNVVPLFTEEELQAHTALPSIVCPSDHMALIADLTWIRP</sequence>
<evidence type="ECO:0000256" key="2">
    <source>
        <dbReference type="ARBA" id="ARBA00004305"/>
    </source>
</evidence>
<organism evidence="16">
    <name type="scientific">Lygus hesperus</name>
    <name type="common">Western plant bug</name>
    <dbReference type="NCBI Taxonomy" id="30085"/>
    <lineage>
        <taxon>Eukaryota</taxon>
        <taxon>Metazoa</taxon>
        <taxon>Ecdysozoa</taxon>
        <taxon>Arthropoda</taxon>
        <taxon>Hexapoda</taxon>
        <taxon>Insecta</taxon>
        <taxon>Pterygota</taxon>
        <taxon>Neoptera</taxon>
        <taxon>Paraneoptera</taxon>
        <taxon>Hemiptera</taxon>
        <taxon>Heteroptera</taxon>
        <taxon>Panheteroptera</taxon>
        <taxon>Cimicomorpha</taxon>
        <taxon>Miridae</taxon>
        <taxon>Mirini</taxon>
        <taxon>Lygus</taxon>
    </lineage>
</organism>
<keyword evidence="7" id="KW-0378">Hydrolase</keyword>
<dbReference type="EMBL" id="GBHO01041553">
    <property type="protein sequence ID" value="JAG02051.1"/>
    <property type="molecule type" value="Transcribed_RNA"/>
</dbReference>
<evidence type="ECO:0000256" key="4">
    <source>
        <dbReference type="ARBA" id="ARBA00022664"/>
    </source>
</evidence>
<protein>
    <recommendedName>
        <fullName evidence="12">2',5'-phosphodiesterase 12</fullName>
    </recommendedName>
    <alternativeName>
        <fullName evidence="13">Mitochondrial deadenylase</fullName>
    </alternativeName>
</protein>
<evidence type="ECO:0000256" key="13">
    <source>
        <dbReference type="ARBA" id="ARBA00083541"/>
    </source>
</evidence>
<reference evidence="17" key="3">
    <citation type="submission" date="2014-09" db="EMBL/GenBank/DDBJ databases">
        <authorList>
            <person name="Magalhaes I.L.F."/>
            <person name="Oliveira U."/>
            <person name="Santos F.R."/>
            <person name="Vidigal T.H.D.A."/>
            <person name="Brescovit A.D."/>
            <person name="Santos A.J."/>
        </authorList>
    </citation>
    <scope>NUCLEOTIDE SEQUENCE</scope>
</reference>
<dbReference type="Pfam" id="PF03372">
    <property type="entry name" value="Exo_endo_phos"/>
    <property type="match status" value="1"/>
</dbReference>
<reference evidence="16" key="2">
    <citation type="submission" date="2014-07" db="EMBL/GenBank/DDBJ databases">
        <authorList>
            <person name="Hull J."/>
        </authorList>
    </citation>
    <scope>NUCLEOTIDE SEQUENCE</scope>
</reference>
<evidence type="ECO:0000256" key="5">
    <source>
        <dbReference type="ARBA" id="ARBA00022722"/>
    </source>
</evidence>
<dbReference type="InterPro" id="IPR048821">
    <property type="entry name" value="PDE12-like_N"/>
</dbReference>
<evidence type="ECO:0000256" key="1">
    <source>
        <dbReference type="ARBA" id="ARBA00001946"/>
    </source>
</evidence>
<keyword evidence="4" id="KW-0507">mRNA processing</keyword>
<dbReference type="PANTHER" id="PTHR12121:SF37">
    <property type="entry name" value="2',5'-PHOSPHODIESTERASE 12"/>
    <property type="match status" value="1"/>
</dbReference>
<evidence type="ECO:0000259" key="14">
    <source>
        <dbReference type="Pfam" id="PF03372"/>
    </source>
</evidence>
<feature type="domain" description="Endonuclease/exonuclease/phosphatase" evidence="14">
    <location>
        <begin position="279"/>
        <end position="585"/>
    </location>
</feature>
<dbReference type="PANTHER" id="PTHR12121">
    <property type="entry name" value="CARBON CATABOLITE REPRESSOR PROTEIN 4"/>
    <property type="match status" value="1"/>
</dbReference>
<evidence type="ECO:0000256" key="8">
    <source>
        <dbReference type="ARBA" id="ARBA00022839"/>
    </source>
</evidence>
<keyword evidence="3" id="KW-0597">Phosphoprotein</keyword>
<evidence type="ECO:0000256" key="11">
    <source>
        <dbReference type="ARBA" id="ARBA00023128"/>
    </source>
</evidence>
<dbReference type="GO" id="GO:0005759">
    <property type="term" value="C:mitochondrial matrix"/>
    <property type="evidence" value="ECO:0007669"/>
    <property type="project" value="UniProtKB-SubCell"/>
</dbReference>
<dbReference type="GO" id="GO:0046872">
    <property type="term" value="F:metal ion binding"/>
    <property type="evidence" value="ECO:0007669"/>
    <property type="project" value="UniProtKB-KW"/>
</dbReference>
<evidence type="ECO:0000256" key="3">
    <source>
        <dbReference type="ARBA" id="ARBA00022553"/>
    </source>
</evidence>
<evidence type="ECO:0000256" key="6">
    <source>
        <dbReference type="ARBA" id="ARBA00022723"/>
    </source>
</evidence>
<comment type="subcellular location">
    <subcellularLocation>
        <location evidence="2">Mitochondrion matrix</location>
    </subcellularLocation>
</comment>
<keyword evidence="11" id="KW-0496">Mitochondrion</keyword>
<dbReference type="EMBL" id="GBRD01009074">
    <property type="protein sequence ID" value="JAG56747.1"/>
    <property type="molecule type" value="Transcribed_RNA"/>
</dbReference>
<keyword evidence="9" id="KW-0460">Magnesium</keyword>
<dbReference type="SUPFAM" id="SSF56219">
    <property type="entry name" value="DNase I-like"/>
    <property type="match status" value="1"/>
</dbReference>
<keyword evidence="5" id="KW-0540">Nuclease</keyword>
<evidence type="ECO:0000256" key="9">
    <source>
        <dbReference type="ARBA" id="ARBA00022842"/>
    </source>
</evidence>
<dbReference type="InterPro" id="IPR005135">
    <property type="entry name" value="Endo/exonuclease/phosphatase"/>
</dbReference>
<dbReference type="Gene3D" id="3.60.10.10">
    <property type="entry name" value="Endonuclease/exonuclease/phosphatase"/>
    <property type="match status" value="1"/>
</dbReference>
<evidence type="ECO:0000313" key="16">
    <source>
        <dbReference type="EMBL" id="JAG02051.1"/>
    </source>
</evidence>
<name>A0A0A9W3R3_LYGHE</name>
<gene>
    <name evidence="16" type="primary">Pde12</name>
    <name evidence="16" type="ORF">CM83_33636</name>
</gene>
<keyword evidence="8" id="KW-0269">Exonuclease</keyword>
<dbReference type="FunFam" id="3.60.10.10:FF:000018">
    <property type="entry name" value="2',5'-phosphodiesterase 12"/>
    <property type="match status" value="1"/>
</dbReference>
<evidence type="ECO:0000313" key="17">
    <source>
        <dbReference type="EMBL" id="JAG56747.1"/>
    </source>
</evidence>
<dbReference type="GO" id="GO:0004535">
    <property type="term" value="F:poly(A)-specific ribonuclease activity"/>
    <property type="evidence" value="ECO:0007669"/>
    <property type="project" value="UniProtKB-ARBA"/>
</dbReference>
<dbReference type="InterPro" id="IPR036691">
    <property type="entry name" value="Endo/exonu/phosph_ase_sf"/>
</dbReference>